<feature type="transmembrane region" description="Helical" evidence="1">
    <location>
        <begin position="6"/>
        <end position="27"/>
    </location>
</feature>
<feature type="transmembrane region" description="Helical" evidence="1">
    <location>
        <begin position="64"/>
        <end position="83"/>
    </location>
</feature>
<gene>
    <name evidence="2" type="ORF">ACFSGX_04265</name>
</gene>
<accession>A0ABW4TTG9</accession>
<reference evidence="3" key="1">
    <citation type="journal article" date="2019" name="Int. J. Syst. Evol. Microbiol.">
        <title>The Global Catalogue of Microorganisms (GCM) 10K type strain sequencing project: providing services to taxonomists for standard genome sequencing and annotation.</title>
        <authorList>
            <consortium name="The Broad Institute Genomics Platform"/>
            <consortium name="The Broad Institute Genome Sequencing Center for Infectious Disease"/>
            <person name="Wu L."/>
            <person name="Ma J."/>
        </authorList>
    </citation>
    <scope>NUCLEOTIDE SEQUENCE [LARGE SCALE GENOMIC DNA]</scope>
    <source>
        <strain evidence="3">CGMCC 1.12702</strain>
    </source>
</reference>
<evidence type="ECO:0000256" key="1">
    <source>
        <dbReference type="SAM" id="Phobius"/>
    </source>
</evidence>
<keyword evidence="3" id="KW-1185">Reference proteome</keyword>
<feature type="transmembrane region" description="Helical" evidence="1">
    <location>
        <begin position="39"/>
        <end position="58"/>
    </location>
</feature>
<evidence type="ECO:0000313" key="3">
    <source>
        <dbReference type="Proteomes" id="UP001597400"/>
    </source>
</evidence>
<comment type="caution">
    <text evidence="2">The sequence shown here is derived from an EMBL/GenBank/DDBJ whole genome shotgun (WGS) entry which is preliminary data.</text>
</comment>
<dbReference type="Proteomes" id="UP001597400">
    <property type="component" value="Unassembled WGS sequence"/>
</dbReference>
<keyword evidence="1" id="KW-0812">Transmembrane</keyword>
<feature type="transmembrane region" description="Helical" evidence="1">
    <location>
        <begin position="145"/>
        <end position="165"/>
    </location>
</feature>
<sequence length="191" mass="19422">MMDDASLGLWVACALGAGAVGVLRGAWSLERRASGWNSLGWGLIVASVLSGWAAAGAWGVSVAALVTMGAAFVALTVAAIRCPRGRAVAAGRRVAVPAREPRAIGRRVTTFVMVMPGGLAAAILLALGLRWLGLAVGWGEANANVAALYAVPVGWAVLVTVLLMQVRRRSQVATLLVSGVAGLPMLMGAVA</sequence>
<proteinExistence type="predicted"/>
<dbReference type="EMBL" id="JBHUGS010000001">
    <property type="protein sequence ID" value="MFD1949985.1"/>
    <property type="molecule type" value="Genomic_DNA"/>
</dbReference>
<feature type="transmembrane region" description="Helical" evidence="1">
    <location>
        <begin position="108"/>
        <end position="133"/>
    </location>
</feature>
<name>A0ABW4TTG9_9SPHN</name>
<evidence type="ECO:0000313" key="2">
    <source>
        <dbReference type="EMBL" id="MFD1949985.1"/>
    </source>
</evidence>
<keyword evidence="1" id="KW-0472">Membrane</keyword>
<protein>
    <submittedName>
        <fullName evidence="2">Uncharacterized protein</fullName>
    </submittedName>
</protein>
<organism evidence="2 3">
    <name type="scientific">Sphingomonas arantia</name>
    <dbReference type="NCBI Taxonomy" id="1460676"/>
    <lineage>
        <taxon>Bacteria</taxon>
        <taxon>Pseudomonadati</taxon>
        <taxon>Pseudomonadota</taxon>
        <taxon>Alphaproteobacteria</taxon>
        <taxon>Sphingomonadales</taxon>
        <taxon>Sphingomonadaceae</taxon>
        <taxon>Sphingomonas</taxon>
    </lineage>
</organism>
<feature type="transmembrane region" description="Helical" evidence="1">
    <location>
        <begin position="172"/>
        <end position="190"/>
    </location>
</feature>
<keyword evidence="1" id="KW-1133">Transmembrane helix</keyword>